<evidence type="ECO:0000313" key="2">
    <source>
        <dbReference type="Proteomes" id="UP001501523"/>
    </source>
</evidence>
<proteinExistence type="predicted"/>
<dbReference type="EMBL" id="BAAAEU010000001">
    <property type="protein sequence ID" value="GAA0705271.1"/>
    <property type="molecule type" value="Genomic_DNA"/>
</dbReference>
<dbReference type="Proteomes" id="UP001501523">
    <property type="component" value="Unassembled WGS sequence"/>
</dbReference>
<comment type="caution">
    <text evidence="1">The sequence shown here is derived from an EMBL/GenBank/DDBJ whole genome shotgun (WGS) entry which is preliminary data.</text>
</comment>
<name>A0ABN1IBZ5_9GAMM</name>
<sequence>MNTHFSEHLVEIMMPTRLTRLLLLAVAIAGTGATIVALSPGSSAARQQVNAAAVAPAPSATATTLLPTVVVHPEAPMPTLATITVRPDRTDAEFTEAARANDHLLGEAVRNAGASVGGVLSSTPFDMPYYSFGKPLRRVSKE</sequence>
<evidence type="ECO:0000313" key="1">
    <source>
        <dbReference type="EMBL" id="GAA0705271.1"/>
    </source>
</evidence>
<reference evidence="1 2" key="1">
    <citation type="journal article" date="2019" name="Int. J. Syst. Evol. Microbiol.">
        <title>The Global Catalogue of Microorganisms (GCM) 10K type strain sequencing project: providing services to taxonomists for standard genome sequencing and annotation.</title>
        <authorList>
            <consortium name="The Broad Institute Genomics Platform"/>
            <consortium name="The Broad Institute Genome Sequencing Center for Infectious Disease"/>
            <person name="Wu L."/>
            <person name="Ma J."/>
        </authorList>
    </citation>
    <scope>NUCLEOTIDE SEQUENCE [LARGE SCALE GENOMIC DNA]</scope>
    <source>
        <strain evidence="1 2">JCM 15421</strain>
    </source>
</reference>
<organism evidence="1 2">
    <name type="scientific">Dokdonella soli</name>
    <dbReference type="NCBI Taxonomy" id="529810"/>
    <lineage>
        <taxon>Bacteria</taxon>
        <taxon>Pseudomonadati</taxon>
        <taxon>Pseudomonadota</taxon>
        <taxon>Gammaproteobacteria</taxon>
        <taxon>Lysobacterales</taxon>
        <taxon>Rhodanobacteraceae</taxon>
        <taxon>Dokdonella</taxon>
    </lineage>
</organism>
<gene>
    <name evidence="1" type="ORF">GCM10009105_02610</name>
</gene>
<accession>A0ABN1IBZ5</accession>
<keyword evidence="2" id="KW-1185">Reference proteome</keyword>
<protein>
    <submittedName>
        <fullName evidence="1">Uncharacterized protein</fullName>
    </submittedName>
</protein>
<dbReference type="RefSeq" id="WP_343786352.1">
    <property type="nucleotide sequence ID" value="NZ_BAAAEU010000001.1"/>
</dbReference>